<dbReference type="AlphaFoldDB" id="A0A0G2DY01"/>
<accession>A0A0G2DY01</accession>
<dbReference type="Proteomes" id="UP000034182">
    <property type="component" value="Unassembled WGS sequence"/>
</dbReference>
<evidence type="ECO:0000313" key="2">
    <source>
        <dbReference type="Proteomes" id="UP000034182"/>
    </source>
</evidence>
<evidence type="ECO:0000313" key="1">
    <source>
        <dbReference type="EMBL" id="KKY15001.1"/>
    </source>
</evidence>
<proteinExistence type="predicted"/>
<comment type="caution">
    <text evidence="1">The sequence shown here is derived from an EMBL/GenBank/DDBJ whole genome shotgun (WGS) entry which is preliminary data.</text>
</comment>
<sequence length="250" mass="28237">MFAAQGNGKFGQERVFFRKYLWTNPKSGPRTVEMCWTLPGNISRPIEGLRVPCHEFLPSNGDITAENWQVGGKVTTVDLPRFACADEGKLGEIVNDMVERNRAAIDQRIEQSIADPLARATFAEAHRAARRSTMVRLALRIRSTVAFCQGWGSITGAETLGTPEVDNAERGYCGRRPISPALCHQLDVVFLKMMERDEQALVEELKKAVFQKNPKPWYDIFLAYFVIMWHLKYIHGQAVGFMKSQEQTTG</sequence>
<name>A0A0G2DY01_9PEZI</name>
<organism evidence="1 2">
    <name type="scientific">Diplodia seriata</name>
    <dbReference type="NCBI Taxonomy" id="420778"/>
    <lineage>
        <taxon>Eukaryota</taxon>
        <taxon>Fungi</taxon>
        <taxon>Dikarya</taxon>
        <taxon>Ascomycota</taxon>
        <taxon>Pezizomycotina</taxon>
        <taxon>Dothideomycetes</taxon>
        <taxon>Dothideomycetes incertae sedis</taxon>
        <taxon>Botryosphaeriales</taxon>
        <taxon>Botryosphaeriaceae</taxon>
        <taxon>Diplodia</taxon>
    </lineage>
</organism>
<dbReference type="EMBL" id="LAQI01000203">
    <property type="protein sequence ID" value="KKY15001.1"/>
    <property type="molecule type" value="Genomic_DNA"/>
</dbReference>
<gene>
    <name evidence="1" type="ORF">UCDDS831_g07878</name>
</gene>
<protein>
    <submittedName>
        <fullName evidence="1">Uncharacterized protein</fullName>
    </submittedName>
</protein>
<reference evidence="1 2" key="1">
    <citation type="submission" date="2015-03" db="EMBL/GenBank/DDBJ databases">
        <authorList>
            <person name="Morales-Cruz A."/>
            <person name="Amrine K.C."/>
            <person name="Cantu D."/>
        </authorList>
    </citation>
    <scope>NUCLEOTIDE SEQUENCE [LARGE SCALE GENOMIC DNA]</scope>
    <source>
        <strain evidence="1">DS831</strain>
    </source>
</reference>
<reference evidence="1 2" key="2">
    <citation type="submission" date="2015-05" db="EMBL/GenBank/DDBJ databases">
        <title>Distinctive expansion of gene families associated with plant cell wall degradation and secondary metabolism in the genomes of grapevine trunk pathogens.</title>
        <authorList>
            <person name="Lawrence D.P."/>
            <person name="Travadon R."/>
            <person name="Rolshausen P.E."/>
            <person name="Baumgartner K."/>
        </authorList>
    </citation>
    <scope>NUCLEOTIDE SEQUENCE [LARGE SCALE GENOMIC DNA]</scope>
    <source>
        <strain evidence="1">DS831</strain>
    </source>
</reference>